<dbReference type="STRING" id="498257.G2X2Z0"/>
<dbReference type="EMBL" id="DS572701">
    <property type="protein sequence ID" value="EGY22746.1"/>
    <property type="molecule type" value="Genomic_DNA"/>
</dbReference>
<reference evidence="1 2" key="1">
    <citation type="submission" date="2008-03" db="EMBL/GenBank/DDBJ databases">
        <title>The Genome Sequence of Verticillium dahliae VdLs.17.</title>
        <authorList>
            <consortium name="The Broad Institute Genome Sequencing Platform"/>
            <person name="Ma L.-J.J."/>
            <person name="Klosterman S.J."/>
            <person name="Subbarao K."/>
            <person name="Dobinson K."/>
            <person name="Veronese P."/>
            <person name="Kang S."/>
            <person name="Gold S.E."/>
            <person name="Young S."/>
            <person name="Jaffe D."/>
            <person name="Gnerre S."/>
            <person name="Berlin A."/>
            <person name="Heiman D."/>
            <person name="Hepburn T."/>
            <person name="Sykes S."/>
            <person name="Alvarado L."/>
            <person name="Kodira C.D."/>
            <person name="Lander E."/>
            <person name="Galagan J."/>
            <person name="Nusbaum C."/>
            <person name="Birren B."/>
        </authorList>
    </citation>
    <scope>NUCLEOTIDE SEQUENCE [LARGE SCALE GENOMIC DNA]</scope>
    <source>
        <strain evidence="2">VdLs.17 / ATCC MYA-4575 / FGSC 10137</strain>
    </source>
</reference>
<gene>
    <name evidence="1" type="ORF">VDAG_04184</name>
</gene>
<accession>G2X2Z0</accession>
<dbReference type="Proteomes" id="UP000001611">
    <property type="component" value="Chromosome 1"/>
</dbReference>
<dbReference type="RefSeq" id="XP_009648926.1">
    <property type="nucleotide sequence ID" value="XM_009650631.1"/>
</dbReference>
<keyword evidence="2" id="KW-1185">Reference proteome</keyword>
<proteinExistence type="predicted"/>
<dbReference type="AlphaFoldDB" id="G2X2Z0"/>
<dbReference type="HOGENOM" id="CLU_3108201_0_0_1"/>
<name>G2X2Z0_VERDV</name>
<evidence type="ECO:0000313" key="2">
    <source>
        <dbReference type="Proteomes" id="UP000001611"/>
    </source>
</evidence>
<dbReference type="InParanoid" id="G2X2Z0"/>
<evidence type="ECO:0000313" key="1">
    <source>
        <dbReference type="EMBL" id="EGY22746.1"/>
    </source>
</evidence>
<dbReference type="GeneID" id="20705647"/>
<sequence>MDVDYVMRRNAVDFGVPLFMEPKCMAEKLPRPEGIPSEVRRWSDFIGGKPL</sequence>
<protein>
    <submittedName>
        <fullName evidence="1">Carbamoyl-phosphate synthase arginine-specific large chain</fullName>
    </submittedName>
</protein>
<dbReference type="KEGG" id="vda:VDAG_04184"/>
<organism evidence="1 2">
    <name type="scientific">Verticillium dahliae (strain VdLs.17 / ATCC MYA-4575 / FGSC 10137)</name>
    <name type="common">Verticillium wilt</name>
    <dbReference type="NCBI Taxonomy" id="498257"/>
    <lineage>
        <taxon>Eukaryota</taxon>
        <taxon>Fungi</taxon>
        <taxon>Dikarya</taxon>
        <taxon>Ascomycota</taxon>
        <taxon>Pezizomycotina</taxon>
        <taxon>Sordariomycetes</taxon>
        <taxon>Hypocreomycetidae</taxon>
        <taxon>Glomerellales</taxon>
        <taxon>Plectosphaerellaceae</taxon>
        <taxon>Verticillium</taxon>
    </lineage>
</organism>